<reference evidence="3 4" key="1">
    <citation type="submission" date="2017-10" db="EMBL/GenBank/DDBJ databases">
        <title>Genome sequence of Caulobacter mirabilis FWC38.</title>
        <authorList>
            <person name="Fiebig A."/>
            <person name="Crosson S."/>
        </authorList>
    </citation>
    <scope>NUCLEOTIDE SEQUENCE [LARGE SCALE GENOMIC DNA]</scope>
    <source>
        <strain evidence="3 4">FWC 38</strain>
    </source>
</reference>
<evidence type="ECO:0000313" key="4">
    <source>
        <dbReference type="Proteomes" id="UP000228945"/>
    </source>
</evidence>
<keyword evidence="1" id="KW-1133">Transmembrane helix</keyword>
<protein>
    <submittedName>
        <fullName evidence="3">Uncharacterized protein</fullName>
    </submittedName>
</protein>
<feature type="chain" id="PRO_5013891208" evidence="2">
    <location>
        <begin position="19"/>
        <end position="158"/>
    </location>
</feature>
<feature type="signal peptide" evidence="2">
    <location>
        <begin position="1"/>
        <end position="18"/>
    </location>
</feature>
<dbReference type="AlphaFoldDB" id="A0A2D2B388"/>
<keyword evidence="4" id="KW-1185">Reference proteome</keyword>
<dbReference type="Proteomes" id="UP000228945">
    <property type="component" value="Chromosome"/>
</dbReference>
<keyword evidence="1" id="KW-0472">Membrane</keyword>
<name>A0A2D2B388_9CAUL</name>
<feature type="transmembrane region" description="Helical" evidence="1">
    <location>
        <begin position="136"/>
        <end position="154"/>
    </location>
</feature>
<keyword evidence="1" id="KW-0812">Transmembrane</keyword>
<dbReference type="KEGG" id="cmb:CSW64_21215"/>
<evidence type="ECO:0000256" key="1">
    <source>
        <dbReference type="SAM" id="Phobius"/>
    </source>
</evidence>
<gene>
    <name evidence="3" type="ORF">CSW64_21215</name>
</gene>
<evidence type="ECO:0000313" key="3">
    <source>
        <dbReference type="EMBL" id="ATQ44729.1"/>
    </source>
</evidence>
<accession>A0A2D2B388</accession>
<dbReference type="EMBL" id="CP024201">
    <property type="protein sequence ID" value="ATQ44729.1"/>
    <property type="molecule type" value="Genomic_DNA"/>
</dbReference>
<proteinExistence type="predicted"/>
<keyword evidence="2" id="KW-0732">Signal</keyword>
<organism evidence="3 4">
    <name type="scientific">Caulobacter mirabilis</name>
    <dbReference type="NCBI Taxonomy" id="69666"/>
    <lineage>
        <taxon>Bacteria</taxon>
        <taxon>Pseudomonadati</taxon>
        <taxon>Pseudomonadota</taxon>
        <taxon>Alphaproteobacteria</taxon>
        <taxon>Caulobacterales</taxon>
        <taxon>Caulobacteraceae</taxon>
        <taxon>Caulobacter</taxon>
    </lineage>
</organism>
<feature type="transmembrane region" description="Helical" evidence="1">
    <location>
        <begin position="111"/>
        <end position="129"/>
    </location>
</feature>
<evidence type="ECO:0000256" key="2">
    <source>
        <dbReference type="SAM" id="SignalP"/>
    </source>
</evidence>
<sequence>MLISLVALRRGFRMGALAAGLAAAGAMAGGLAMYGWSARDPQAARAAVAAVPAVSDAMIADADRAMRDKGWFRAALEGPTTSTPYKVYAMLAPGQGVAPLPWAAAAFPVRLPRFLLVAIGFALLGRLIGERVSRPAALGVFTLGWLVFYGWFWWSHPG</sequence>